<comment type="caution">
    <text evidence="3">The sequence shown here is derived from an EMBL/GenBank/DDBJ whole genome shotgun (WGS) entry which is preliminary data.</text>
</comment>
<dbReference type="PANTHER" id="PTHR16305:SF28">
    <property type="entry name" value="GUANYLATE CYCLASE DOMAIN-CONTAINING PROTEIN"/>
    <property type="match status" value="1"/>
</dbReference>
<feature type="non-terminal residue" evidence="3">
    <location>
        <position position="292"/>
    </location>
</feature>
<proteinExistence type="predicted"/>
<organism evidence="3">
    <name type="scientific">marine sediment metagenome</name>
    <dbReference type="NCBI Taxonomy" id="412755"/>
    <lineage>
        <taxon>unclassified sequences</taxon>
        <taxon>metagenomes</taxon>
        <taxon>ecological metagenomes</taxon>
    </lineage>
</organism>
<dbReference type="EMBL" id="BARU01010685">
    <property type="protein sequence ID" value="GAH35997.1"/>
    <property type="molecule type" value="Genomic_DNA"/>
</dbReference>
<evidence type="ECO:0000256" key="1">
    <source>
        <dbReference type="ARBA" id="ARBA00022741"/>
    </source>
</evidence>
<dbReference type="GO" id="GO:0005737">
    <property type="term" value="C:cytoplasm"/>
    <property type="evidence" value="ECO:0007669"/>
    <property type="project" value="TreeGrafter"/>
</dbReference>
<protein>
    <submittedName>
        <fullName evidence="3">Uncharacterized protein</fullName>
    </submittedName>
</protein>
<gene>
    <name evidence="3" type="ORF">S03H2_20302</name>
</gene>
<dbReference type="PANTHER" id="PTHR16305">
    <property type="entry name" value="TESTICULAR SOLUBLE ADENYLYL CYCLASE"/>
    <property type="match status" value="1"/>
</dbReference>
<accession>X1ETW6</accession>
<dbReference type="GO" id="GO:0004016">
    <property type="term" value="F:adenylate cyclase activity"/>
    <property type="evidence" value="ECO:0007669"/>
    <property type="project" value="TreeGrafter"/>
</dbReference>
<dbReference type="AlphaFoldDB" id="X1ETW6"/>
<keyword evidence="1" id="KW-0547">Nucleotide-binding</keyword>
<evidence type="ECO:0000256" key="2">
    <source>
        <dbReference type="ARBA" id="ARBA00022840"/>
    </source>
</evidence>
<keyword evidence="2" id="KW-0067">ATP-binding</keyword>
<name>X1ETW6_9ZZZZ</name>
<evidence type="ECO:0000313" key="3">
    <source>
        <dbReference type="EMBL" id="GAH35997.1"/>
    </source>
</evidence>
<reference evidence="3" key="1">
    <citation type="journal article" date="2014" name="Front. Microbiol.">
        <title>High frequency of phylogenetically diverse reductive dehalogenase-homologous genes in deep subseafloor sedimentary metagenomes.</title>
        <authorList>
            <person name="Kawai M."/>
            <person name="Futagami T."/>
            <person name="Toyoda A."/>
            <person name="Takaki Y."/>
            <person name="Nishi S."/>
            <person name="Hori S."/>
            <person name="Arai W."/>
            <person name="Tsubouchi T."/>
            <person name="Morono Y."/>
            <person name="Uchiyama I."/>
            <person name="Ito T."/>
            <person name="Fujiyama A."/>
            <person name="Inagaki F."/>
            <person name="Takami H."/>
        </authorList>
    </citation>
    <scope>NUCLEOTIDE SEQUENCE</scope>
    <source>
        <strain evidence="3">Expedition CK06-06</strain>
    </source>
</reference>
<dbReference type="GO" id="GO:0005524">
    <property type="term" value="F:ATP binding"/>
    <property type="evidence" value="ECO:0007669"/>
    <property type="project" value="UniProtKB-KW"/>
</dbReference>
<feature type="non-terminal residue" evidence="3">
    <location>
        <position position="1"/>
    </location>
</feature>
<sequence>LEHINILSTKVFDGKTLPTESTEALLRNSAGNPLFIVETLSYLLQKGKIEAKGYEWDLSSVKPEDIPLSLSDLIEQRLMLMDQEAINALKLASILGEKINPQQLAEMSKLKVQQVLNILSKARRLLIIEETPIPDEFIFAHRMGRTVLYSLMSEKERKNYHNLAAEIEKKYASGSLERVVGRLAYHLQNSDQMDSATEMFSVMRNQMEEVYLSKGSREALQKKLYIESVAKESPLKDEDLATAQKFASALRMSMQNLRLFPKENLNVMNAVKRFMNLLNSFLEAKTEALSVS</sequence>